<feature type="domain" description="NADP-dependent oxidoreductase" evidence="2">
    <location>
        <begin position="11"/>
        <end position="61"/>
    </location>
</feature>
<dbReference type="SUPFAM" id="SSF51430">
    <property type="entry name" value="NAD(P)-linked oxidoreductase"/>
    <property type="match status" value="1"/>
</dbReference>
<feature type="region of interest" description="Disordered" evidence="1">
    <location>
        <begin position="58"/>
        <end position="117"/>
    </location>
</feature>
<dbReference type="Proteomes" id="UP000621500">
    <property type="component" value="Unassembled WGS sequence"/>
</dbReference>
<proteinExistence type="predicted"/>
<dbReference type="Pfam" id="PF00248">
    <property type="entry name" value="Aldo_ket_red"/>
    <property type="match status" value="1"/>
</dbReference>
<reference evidence="3 4" key="1">
    <citation type="submission" date="2021-01" db="EMBL/GenBank/DDBJ databases">
        <title>Whole genome shotgun sequence of Plantactinospora mayteni NBRC 109088.</title>
        <authorList>
            <person name="Komaki H."/>
            <person name="Tamura T."/>
        </authorList>
    </citation>
    <scope>NUCLEOTIDE SEQUENCE [LARGE SCALE GENOMIC DNA]</scope>
    <source>
        <strain evidence="3 4">NBRC 109088</strain>
    </source>
</reference>
<protein>
    <recommendedName>
        <fullName evidence="2">NADP-dependent oxidoreductase domain-containing protein</fullName>
    </recommendedName>
</protein>
<sequence>MSESRVRTQRLLYGAMRLGGTRTAEPHRSADIDEAEAAINAALDCGITMFDLADIYRQGKSGTRSGSPPGAPPCPDGRRRADPPSDEFDASAHGPRRAGNCSGQPPDAASARRADGY</sequence>
<evidence type="ECO:0000256" key="1">
    <source>
        <dbReference type="SAM" id="MobiDB-lite"/>
    </source>
</evidence>
<dbReference type="EMBL" id="BONX01000056">
    <property type="protein sequence ID" value="GIH00682.1"/>
    <property type="molecule type" value="Genomic_DNA"/>
</dbReference>
<comment type="caution">
    <text evidence="3">The sequence shown here is derived from an EMBL/GenBank/DDBJ whole genome shotgun (WGS) entry which is preliminary data.</text>
</comment>
<evidence type="ECO:0000259" key="2">
    <source>
        <dbReference type="Pfam" id="PF00248"/>
    </source>
</evidence>
<dbReference type="RefSeq" id="WP_239313822.1">
    <property type="nucleotide sequence ID" value="NZ_BAAAZQ010000029.1"/>
</dbReference>
<evidence type="ECO:0000313" key="4">
    <source>
        <dbReference type="Proteomes" id="UP000621500"/>
    </source>
</evidence>
<dbReference type="InterPro" id="IPR023210">
    <property type="entry name" value="NADP_OxRdtase_dom"/>
</dbReference>
<evidence type="ECO:0000313" key="3">
    <source>
        <dbReference type="EMBL" id="GIH00682.1"/>
    </source>
</evidence>
<keyword evidence="4" id="KW-1185">Reference proteome</keyword>
<dbReference type="Gene3D" id="3.20.20.100">
    <property type="entry name" value="NADP-dependent oxidoreductase domain"/>
    <property type="match status" value="1"/>
</dbReference>
<organism evidence="3 4">
    <name type="scientific">Plantactinospora mayteni</name>
    <dbReference type="NCBI Taxonomy" id="566021"/>
    <lineage>
        <taxon>Bacteria</taxon>
        <taxon>Bacillati</taxon>
        <taxon>Actinomycetota</taxon>
        <taxon>Actinomycetes</taxon>
        <taxon>Micromonosporales</taxon>
        <taxon>Micromonosporaceae</taxon>
        <taxon>Plantactinospora</taxon>
    </lineage>
</organism>
<accession>A0ABQ4F195</accession>
<gene>
    <name evidence="3" type="ORF">Pma05_72540</name>
</gene>
<name>A0ABQ4F195_9ACTN</name>
<dbReference type="InterPro" id="IPR036812">
    <property type="entry name" value="NAD(P)_OxRdtase_dom_sf"/>
</dbReference>